<reference evidence="1" key="1">
    <citation type="submission" date="2020-11" db="EMBL/GenBank/DDBJ databases">
        <authorList>
            <person name="Tran Van P."/>
        </authorList>
    </citation>
    <scope>NUCLEOTIDE SEQUENCE</scope>
</reference>
<organism evidence="1">
    <name type="scientific">Darwinula stevensoni</name>
    <dbReference type="NCBI Taxonomy" id="69355"/>
    <lineage>
        <taxon>Eukaryota</taxon>
        <taxon>Metazoa</taxon>
        <taxon>Ecdysozoa</taxon>
        <taxon>Arthropoda</taxon>
        <taxon>Crustacea</taxon>
        <taxon>Oligostraca</taxon>
        <taxon>Ostracoda</taxon>
        <taxon>Podocopa</taxon>
        <taxon>Podocopida</taxon>
        <taxon>Darwinulocopina</taxon>
        <taxon>Darwinuloidea</taxon>
        <taxon>Darwinulidae</taxon>
        <taxon>Darwinula</taxon>
    </lineage>
</organism>
<proteinExistence type="predicted"/>
<dbReference type="OrthoDB" id="78358at2759"/>
<dbReference type="Proteomes" id="UP000677054">
    <property type="component" value="Unassembled WGS sequence"/>
</dbReference>
<name>A0A7R8XDK2_9CRUS</name>
<evidence type="ECO:0000313" key="2">
    <source>
        <dbReference type="Proteomes" id="UP000677054"/>
    </source>
</evidence>
<dbReference type="AlphaFoldDB" id="A0A7R8XDK2"/>
<keyword evidence="2" id="KW-1185">Reference proteome</keyword>
<accession>A0A7R8XDK2</accession>
<dbReference type="EMBL" id="LR900332">
    <property type="protein sequence ID" value="CAD7245250.1"/>
    <property type="molecule type" value="Genomic_DNA"/>
</dbReference>
<dbReference type="EMBL" id="CAJPEV010000815">
    <property type="protein sequence ID" value="CAG0888771.1"/>
    <property type="molecule type" value="Genomic_DNA"/>
</dbReference>
<gene>
    <name evidence="1" type="ORF">DSTB1V02_LOCUS5124</name>
</gene>
<evidence type="ECO:0000313" key="1">
    <source>
        <dbReference type="EMBL" id="CAD7245250.1"/>
    </source>
</evidence>
<protein>
    <submittedName>
        <fullName evidence="1">Uncharacterized protein</fullName>
    </submittedName>
</protein>
<sequence length="104" mass="12011">MKQKLTMEHVKVLEPRPHHVQQEVCTSRPKYRQGRKLTAVKAWSPDEASPNYRRFTNAKLEYCLRDLRLKTSTQKPLKGKFKRLNATISTGKALALFGLPVPHD</sequence>